<dbReference type="InterPro" id="IPR011012">
    <property type="entry name" value="Longin-like_dom_sf"/>
</dbReference>
<dbReference type="Gene3D" id="3.30.450.70">
    <property type="match status" value="1"/>
</dbReference>
<evidence type="ECO:0000313" key="2">
    <source>
        <dbReference type="Proteomes" id="UP001178507"/>
    </source>
</evidence>
<dbReference type="Pfam" id="PF04628">
    <property type="entry name" value="Sedlin_N"/>
    <property type="match status" value="1"/>
</dbReference>
<dbReference type="SUPFAM" id="SSF64356">
    <property type="entry name" value="SNARE-like"/>
    <property type="match status" value="1"/>
</dbReference>
<dbReference type="InterPro" id="IPR006722">
    <property type="entry name" value="Sedlin"/>
</dbReference>
<name>A0AA36HTF5_9DINO</name>
<reference evidence="1" key="1">
    <citation type="submission" date="2023-08" db="EMBL/GenBank/DDBJ databases">
        <authorList>
            <person name="Chen Y."/>
            <person name="Shah S."/>
            <person name="Dougan E. K."/>
            <person name="Thang M."/>
            <person name="Chan C."/>
        </authorList>
    </citation>
    <scope>NUCLEOTIDE SEQUENCE</scope>
</reference>
<dbReference type="SUPFAM" id="SSF56784">
    <property type="entry name" value="HAD-like"/>
    <property type="match status" value="1"/>
</dbReference>
<dbReference type="PANTHER" id="PTHR38899:SF1">
    <property type="entry name" value="PROTEIN KINASE"/>
    <property type="match status" value="1"/>
</dbReference>
<keyword evidence="2" id="KW-1185">Reference proteome</keyword>
<dbReference type="EMBL" id="CAUJNA010000290">
    <property type="protein sequence ID" value="CAJ1374952.1"/>
    <property type="molecule type" value="Genomic_DNA"/>
</dbReference>
<protein>
    <submittedName>
        <fullName evidence="1">Uncharacterized protein</fullName>
    </submittedName>
</protein>
<organism evidence="1 2">
    <name type="scientific">Effrenium voratum</name>
    <dbReference type="NCBI Taxonomy" id="2562239"/>
    <lineage>
        <taxon>Eukaryota</taxon>
        <taxon>Sar</taxon>
        <taxon>Alveolata</taxon>
        <taxon>Dinophyceae</taxon>
        <taxon>Suessiales</taxon>
        <taxon>Symbiodiniaceae</taxon>
        <taxon>Effrenium</taxon>
    </lineage>
</organism>
<comment type="caution">
    <text evidence="1">The sequence shown here is derived from an EMBL/GenBank/DDBJ whole genome shotgun (WGS) entry which is preliminary data.</text>
</comment>
<dbReference type="GO" id="GO:0005737">
    <property type="term" value="C:cytoplasm"/>
    <property type="evidence" value="ECO:0007669"/>
    <property type="project" value="GOC"/>
</dbReference>
<dbReference type="PANTHER" id="PTHR38899">
    <property type="entry name" value="DOMAIN OOKINETE PROTEIN, PUTATIVE-RELATED"/>
    <property type="match status" value="1"/>
</dbReference>
<gene>
    <name evidence="1" type="ORF">EVOR1521_LOCUS4360</name>
</gene>
<sequence>MKLQLLLHAALDQAEVQLQNVAQALQKGEAKGSDPYVGILSPALFDVEDCNIYGYVAATRVKVLAIVRDGACRQRRDEEAILRSMLRQLNLLYVDAASNPFYDGLGKARDELKHRLETICEDSELSLSTDCSEAGSESPVSLDTTEALLLFDWDDTLLPTSWIHEQGWLNEEGDLVSPADEIILNRQQQVLLQELEVKVEQTLLTAMGYGRVVIVTNAMEGWVETSCAAFLPGLRPLLDELDIVSARAFATPSGRTRTSISSRFEEGVGIDGPAEWKRRAFAEIMEAAFAEGGSRPNVLSIGDSVYEQDAIKAATKCMPNCSSKSLKLLESPDIQQLIEEHDLLFHHLDTAVAHEDQLELEVAPEMARELGAFVPA</sequence>
<dbReference type="Proteomes" id="UP001178507">
    <property type="component" value="Unassembled WGS sequence"/>
</dbReference>
<dbReference type="GO" id="GO:0006888">
    <property type="term" value="P:endoplasmic reticulum to Golgi vesicle-mediated transport"/>
    <property type="evidence" value="ECO:0007669"/>
    <property type="project" value="InterPro"/>
</dbReference>
<accession>A0AA36HTF5</accession>
<proteinExistence type="predicted"/>
<evidence type="ECO:0000313" key="1">
    <source>
        <dbReference type="EMBL" id="CAJ1374952.1"/>
    </source>
</evidence>
<dbReference type="AlphaFoldDB" id="A0AA36HTF5"/>
<dbReference type="InterPro" id="IPR036412">
    <property type="entry name" value="HAD-like_sf"/>
</dbReference>